<proteinExistence type="predicted"/>
<reference evidence="1 2" key="1">
    <citation type="submission" date="2023-02" db="EMBL/GenBank/DDBJ databases">
        <title>LHISI_Scaffold_Assembly.</title>
        <authorList>
            <person name="Stuart O.P."/>
            <person name="Cleave R."/>
            <person name="Magrath M.J.L."/>
            <person name="Mikheyev A.S."/>
        </authorList>
    </citation>
    <scope>NUCLEOTIDE SEQUENCE [LARGE SCALE GENOMIC DNA]</scope>
    <source>
        <strain evidence="1">Daus_M_001</strain>
        <tissue evidence="1">Leg muscle</tissue>
    </source>
</reference>
<comment type="caution">
    <text evidence="1">The sequence shown here is derived from an EMBL/GenBank/DDBJ whole genome shotgun (WGS) entry which is preliminary data.</text>
</comment>
<protein>
    <submittedName>
        <fullName evidence="1">Uncharacterized protein</fullName>
    </submittedName>
</protein>
<organism evidence="1 2">
    <name type="scientific">Dryococelus australis</name>
    <dbReference type="NCBI Taxonomy" id="614101"/>
    <lineage>
        <taxon>Eukaryota</taxon>
        <taxon>Metazoa</taxon>
        <taxon>Ecdysozoa</taxon>
        <taxon>Arthropoda</taxon>
        <taxon>Hexapoda</taxon>
        <taxon>Insecta</taxon>
        <taxon>Pterygota</taxon>
        <taxon>Neoptera</taxon>
        <taxon>Polyneoptera</taxon>
        <taxon>Phasmatodea</taxon>
        <taxon>Verophasmatodea</taxon>
        <taxon>Anareolatae</taxon>
        <taxon>Phasmatidae</taxon>
        <taxon>Eurycanthinae</taxon>
        <taxon>Dryococelus</taxon>
    </lineage>
</organism>
<evidence type="ECO:0000313" key="2">
    <source>
        <dbReference type="Proteomes" id="UP001159363"/>
    </source>
</evidence>
<name>A0ABQ9IDA2_9NEOP</name>
<gene>
    <name evidence="1" type="ORF">PR048_007308</name>
</gene>
<dbReference type="Proteomes" id="UP001159363">
    <property type="component" value="Chromosome 2"/>
</dbReference>
<sequence>MWKLNSNVYYAITNYLQEGTYAEPEEITLFELIQIFRTGPNNKAGSTDEINIETLNKLPLESIQYLLAIF</sequence>
<accession>A0ABQ9IDA2</accession>
<keyword evidence="2" id="KW-1185">Reference proteome</keyword>
<evidence type="ECO:0000313" key="1">
    <source>
        <dbReference type="EMBL" id="KAJ8894644.1"/>
    </source>
</evidence>
<dbReference type="EMBL" id="JARBHB010000002">
    <property type="protein sequence ID" value="KAJ8894644.1"/>
    <property type="molecule type" value="Genomic_DNA"/>
</dbReference>